<dbReference type="InterPro" id="IPR012328">
    <property type="entry name" value="Chalcone/stilbene_synt_C"/>
</dbReference>
<feature type="domain" description="Chalcone/stilbene synthase N-terminal" evidence="5">
    <location>
        <begin position="72"/>
        <end position="202"/>
    </location>
</feature>
<evidence type="ECO:0000259" key="6">
    <source>
        <dbReference type="Pfam" id="PF02797"/>
    </source>
</evidence>
<dbReference type="GO" id="GO:0030639">
    <property type="term" value="P:polyketide biosynthetic process"/>
    <property type="evidence" value="ECO:0007669"/>
    <property type="project" value="TreeGrafter"/>
</dbReference>
<dbReference type="RefSeq" id="WP_111068755.1">
    <property type="nucleotide sequence ID" value="NZ_CP029831.1"/>
</dbReference>
<evidence type="ECO:0000256" key="3">
    <source>
        <dbReference type="ARBA" id="ARBA00023315"/>
    </source>
</evidence>
<dbReference type="InterPro" id="IPR016039">
    <property type="entry name" value="Thiolase-like"/>
</dbReference>
<protein>
    <submittedName>
        <fullName evidence="7">Type III polyketide synthase</fullName>
    </submittedName>
</protein>
<evidence type="ECO:0000256" key="1">
    <source>
        <dbReference type="ARBA" id="ARBA00005531"/>
    </source>
</evidence>
<dbReference type="SUPFAM" id="SSF53901">
    <property type="entry name" value="Thiolase-like"/>
    <property type="match status" value="2"/>
</dbReference>
<feature type="domain" description="Chalcone/stilbene synthase C-terminal" evidence="6">
    <location>
        <begin position="218"/>
        <end position="344"/>
    </location>
</feature>
<keyword evidence="8" id="KW-1185">Reference proteome</keyword>
<accession>A0A2U9SAY8</accession>
<dbReference type="AlphaFoldDB" id="A0A2U9SAY8"/>
<gene>
    <name evidence="7" type="ORF">DM194_16865</name>
</gene>
<dbReference type="PANTHER" id="PTHR11877:SF99">
    <property type="entry name" value="1,3,6,8-TETRAHYDROXYNAPHTHALENE SYNTHASE"/>
    <property type="match status" value="1"/>
</dbReference>
<organism evidence="7 8">
    <name type="scientific">Azospirillum ramasamyi</name>
    <dbReference type="NCBI Taxonomy" id="682998"/>
    <lineage>
        <taxon>Bacteria</taxon>
        <taxon>Pseudomonadati</taxon>
        <taxon>Pseudomonadota</taxon>
        <taxon>Alphaproteobacteria</taxon>
        <taxon>Rhodospirillales</taxon>
        <taxon>Azospirillaceae</taxon>
        <taxon>Azospirillum</taxon>
    </lineage>
</organism>
<dbReference type="Pfam" id="PF00195">
    <property type="entry name" value="Chal_sti_synt_N"/>
    <property type="match status" value="1"/>
</dbReference>
<proteinExistence type="inferred from homology"/>
<dbReference type="GO" id="GO:0016747">
    <property type="term" value="F:acyltransferase activity, transferring groups other than amino-acyl groups"/>
    <property type="evidence" value="ECO:0007669"/>
    <property type="project" value="InterPro"/>
</dbReference>
<dbReference type="PANTHER" id="PTHR11877">
    <property type="entry name" value="HYDROXYMETHYLGLUTARYL-COA SYNTHASE"/>
    <property type="match status" value="1"/>
</dbReference>
<dbReference type="Gene3D" id="3.40.47.10">
    <property type="match status" value="2"/>
</dbReference>
<keyword evidence="2" id="KW-0808">Transferase</keyword>
<dbReference type="KEGG" id="azm:DM194_16865"/>
<dbReference type="InterPro" id="IPR011141">
    <property type="entry name" value="Polyketide_synthase_type-III"/>
</dbReference>
<geneLocation type="plasmid" evidence="7 8">
    <name>unnamed7</name>
</geneLocation>
<sequence>MSFDPRLLAVATALPPHRFEQEETLAVARTVFAHRLRDFDRLAPVFANTGIRSRHAACPLSWYLEPHGWGERAAVFERVALDLLEQAAGKALDEAGLRPADVDAIVCATTTGIATPSLEALLLDRMDFRPDTVRLPVFGLGCAGGALGLARAGMMARAMPGRTVLFLVVELCTLSHRPEEASPTNVVASALFADGAAAALLRAPADGGDAPGPRFVDSAEHTWPGTRRIMGWRIEDEGFGVVFSQDIPRLIRERLAPVVDGFLTGRGMTRADLSGVICHTGGAKVLQALTEVLAPATDGMDDSWAVLGDCGNMSAASVMFVLDRRMRSGATGPHLMLALGPGFTAGLTLVDL</sequence>
<reference evidence="7 8" key="1">
    <citation type="submission" date="2018-06" db="EMBL/GenBank/DDBJ databases">
        <title>Complete genome sequencing of Azospirillum sp. M2T2B2.</title>
        <authorList>
            <person name="Heo J."/>
            <person name="Kim S.-J."/>
            <person name="Kwon S.-W."/>
            <person name="Anandham R."/>
        </authorList>
    </citation>
    <scope>NUCLEOTIDE SEQUENCE [LARGE SCALE GENOMIC DNA]</scope>
    <source>
        <strain evidence="7 8">M2T2B2</strain>
        <plasmid evidence="7 8">unnamed7</plasmid>
    </source>
</reference>
<dbReference type="PIRSF" id="PIRSF000451">
    <property type="entry name" value="PKS_III"/>
    <property type="match status" value="1"/>
</dbReference>
<evidence type="ECO:0000256" key="2">
    <source>
        <dbReference type="ARBA" id="ARBA00022679"/>
    </source>
</evidence>
<keyword evidence="7" id="KW-0614">Plasmid</keyword>
<comment type="similarity">
    <text evidence="1">Belongs to the thiolase-like superfamily. Chalcone/stilbene synthases family.</text>
</comment>
<name>A0A2U9SAY8_9PROT</name>
<dbReference type="InterPro" id="IPR001099">
    <property type="entry name" value="Chalcone/stilbene_synt_N"/>
</dbReference>
<dbReference type="EMBL" id="CP029831">
    <property type="protein sequence ID" value="AWU96007.1"/>
    <property type="molecule type" value="Genomic_DNA"/>
</dbReference>
<evidence type="ECO:0000256" key="4">
    <source>
        <dbReference type="PIRSR" id="PIRSR000451-1"/>
    </source>
</evidence>
<dbReference type="OrthoDB" id="9786288at2"/>
<evidence type="ECO:0000259" key="5">
    <source>
        <dbReference type="Pfam" id="PF00195"/>
    </source>
</evidence>
<evidence type="ECO:0000313" key="8">
    <source>
        <dbReference type="Proteomes" id="UP000249605"/>
    </source>
</evidence>
<evidence type="ECO:0000313" key="7">
    <source>
        <dbReference type="EMBL" id="AWU96007.1"/>
    </source>
</evidence>
<feature type="active site" description="Acyl-thioester intermediate" evidence="4">
    <location>
        <position position="142"/>
    </location>
</feature>
<dbReference type="Proteomes" id="UP000249605">
    <property type="component" value="Plasmid unnamed7"/>
</dbReference>
<dbReference type="Pfam" id="PF02797">
    <property type="entry name" value="Chal_sti_synt_C"/>
    <property type="match status" value="1"/>
</dbReference>
<keyword evidence="3" id="KW-0012">Acyltransferase</keyword>